<accession>A0ABQ7Q3M0</accession>
<feature type="compositionally biased region" description="Basic residues" evidence="4">
    <location>
        <begin position="125"/>
        <end position="137"/>
    </location>
</feature>
<evidence type="ECO:0000313" key="7">
    <source>
        <dbReference type="Proteomes" id="UP000823941"/>
    </source>
</evidence>
<feature type="chain" id="PRO_5046187959" description="Cuticular protein" evidence="5">
    <location>
        <begin position="18"/>
        <end position="165"/>
    </location>
</feature>
<dbReference type="InterPro" id="IPR000618">
    <property type="entry name" value="Insect_cuticle"/>
</dbReference>
<evidence type="ECO:0000256" key="5">
    <source>
        <dbReference type="SAM" id="SignalP"/>
    </source>
</evidence>
<reference evidence="6 7" key="1">
    <citation type="submission" date="2021-06" db="EMBL/GenBank/DDBJ databases">
        <title>A haploid diamondback moth (Plutella xylostella L.) genome assembly resolves 31 chromosomes and identifies a diamide resistance mutation.</title>
        <authorList>
            <person name="Ward C.M."/>
            <person name="Perry K.D."/>
            <person name="Baker G."/>
            <person name="Powis K."/>
            <person name="Heckel D.G."/>
            <person name="Baxter S.W."/>
        </authorList>
    </citation>
    <scope>NUCLEOTIDE SEQUENCE [LARGE SCALE GENOMIC DNA]</scope>
    <source>
        <strain evidence="6 7">LV</strain>
        <tissue evidence="6">Single pupa</tissue>
    </source>
</reference>
<dbReference type="PANTHER" id="PTHR10380">
    <property type="entry name" value="CUTICLE PROTEIN"/>
    <property type="match status" value="1"/>
</dbReference>
<comment type="caution">
    <text evidence="6">The sequence shown here is derived from an EMBL/GenBank/DDBJ whole genome shotgun (WGS) entry which is preliminary data.</text>
</comment>
<keyword evidence="2 5" id="KW-0732">Signal</keyword>
<proteinExistence type="predicted"/>
<feature type="signal peptide" evidence="5">
    <location>
        <begin position="1"/>
        <end position="17"/>
    </location>
</feature>
<evidence type="ECO:0000256" key="3">
    <source>
        <dbReference type="PROSITE-ProRule" id="PRU00497"/>
    </source>
</evidence>
<feature type="region of interest" description="Disordered" evidence="4">
    <location>
        <begin position="99"/>
        <end position="154"/>
    </location>
</feature>
<sequence>MEYILAIIVLLSAGAEARIIASPRRSRISLAERQQPSYYYSNINGNPGAYSFGFDTADQFRTEDRYPNGTVVGSYGYVGSDGKPRRFSYIADERGYRVTQMKSSTPEPFSPSQMRDPDAQEVTWSRKKNRNKNKNSSRGKGTAKNPTIYREDNMVQRPHYYSKIY</sequence>
<evidence type="ECO:0000256" key="4">
    <source>
        <dbReference type="SAM" id="MobiDB-lite"/>
    </source>
</evidence>
<dbReference type="PRINTS" id="PR00947">
    <property type="entry name" value="CUTICLE"/>
</dbReference>
<dbReference type="Pfam" id="PF00379">
    <property type="entry name" value="Chitin_bind_4"/>
    <property type="match status" value="1"/>
</dbReference>
<gene>
    <name evidence="6" type="ORF">JYU34_016833</name>
</gene>
<feature type="compositionally biased region" description="Polar residues" evidence="4">
    <location>
        <begin position="100"/>
        <end position="113"/>
    </location>
</feature>
<protein>
    <recommendedName>
        <fullName evidence="8">Cuticular protein</fullName>
    </recommendedName>
</protein>
<dbReference type="InterPro" id="IPR031311">
    <property type="entry name" value="CHIT_BIND_RR_consensus"/>
</dbReference>
<dbReference type="Proteomes" id="UP000823941">
    <property type="component" value="Chromosome 22"/>
</dbReference>
<dbReference type="EMBL" id="JAHIBW010000022">
    <property type="protein sequence ID" value="KAG7299818.1"/>
    <property type="molecule type" value="Genomic_DNA"/>
</dbReference>
<name>A0ABQ7Q3M0_PLUXY</name>
<evidence type="ECO:0000313" key="6">
    <source>
        <dbReference type="EMBL" id="KAG7299818.1"/>
    </source>
</evidence>
<evidence type="ECO:0000256" key="1">
    <source>
        <dbReference type="ARBA" id="ARBA00022460"/>
    </source>
</evidence>
<keyword evidence="7" id="KW-1185">Reference proteome</keyword>
<dbReference type="PROSITE" id="PS00233">
    <property type="entry name" value="CHIT_BIND_RR_1"/>
    <property type="match status" value="1"/>
</dbReference>
<dbReference type="PROSITE" id="PS51155">
    <property type="entry name" value="CHIT_BIND_RR_2"/>
    <property type="match status" value="1"/>
</dbReference>
<evidence type="ECO:0000256" key="2">
    <source>
        <dbReference type="ARBA" id="ARBA00022729"/>
    </source>
</evidence>
<evidence type="ECO:0008006" key="8">
    <source>
        <dbReference type="Google" id="ProtNLM"/>
    </source>
</evidence>
<dbReference type="InterPro" id="IPR050468">
    <property type="entry name" value="Cuticle_Struct_Prot"/>
</dbReference>
<keyword evidence="1 3" id="KW-0193">Cuticle</keyword>
<organism evidence="6 7">
    <name type="scientific">Plutella xylostella</name>
    <name type="common">Diamondback moth</name>
    <name type="synonym">Plutella maculipennis</name>
    <dbReference type="NCBI Taxonomy" id="51655"/>
    <lineage>
        <taxon>Eukaryota</taxon>
        <taxon>Metazoa</taxon>
        <taxon>Ecdysozoa</taxon>
        <taxon>Arthropoda</taxon>
        <taxon>Hexapoda</taxon>
        <taxon>Insecta</taxon>
        <taxon>Pterygota</taxon>
        <taxon>Neoptera</taxon>
        <taxon>Endopterygota</taxon>
        <taxon>Lepidoptera</taxon>
        <taxon>Glossata</taxon>
        <taxon>Ditrysia</taxon>
        <taxon>Yponomeutoidea</taxon>
        <taxon>Plutellidae</taxon>
        <taxon>Plutella</taxon>
    </lineage>
</organism>